<dbReference type="Pfam" id="PF00149">
    <property type="entry name" value="Metallophos"/>
    <property type="match status" value="1"/>
</dbReference>
<dbReference type="GO" id="GO:0016787">
    <property type="term" value="F:hydrolase activity"/>
    <property type="evidence" value="ECO:0007669"/>
    <property type="project" value="InterPro"/>
</dbReference>
<dbReference type="AlphaFoldDB" id="A0A8F6YBW0"/>
<dbReference type="PIRSF" id="PIRSF033093">
    <property type="entry name" value="UCP_ML1119"/>
    <property type="match status" value="1"/>
</dbReference>
<gene>
    <name evidence="2" type="ORF">KYE46_11635</name>
</gene>
<accession>A0A8F6YBW0</accession>
<reference evidence="2 3" key="1">
    <citation type="submission" date="2021-07" db="EMBL/GenBank/DDBJ databases">
        <title>A novel Jannaschia species isolated from marine dinoflagellate Ceratoperidinium margalefii.</title>
        <authorList>
            <person name="Jiang Y."/>
            <person name="Li Z."/>
        </authorList>
    </citation>
    <scope>NUCLEOTIDE SEQUENCE [LARGE SCALE GENOMIC DNA]</scope>
    <source>
        <strain evidence="2 3">J12C1-MA-4</strain>
    </source>
</reference>
<protein>
    <submittedName>
        <fullName evidence="2">Metallophosphoesterase</fullName>
    </submittedName>
</protein>
<dbReference type="RefSeq" id="WP_219000783.1">
    <property type="nucleotide sequence ID" value="NZ_CP079194.1"/>
</dbReference>
<feature type="domain" description="Calcineurin-like phosphoesterase" evidence="1">
    <location>
        <begin position="2"/>
        <end position="174"/>
    </location>
</feature>
<evidence type="ECO:0000313" key="3">
    <source>
        <dbReference type="Proteomes" id="UP000825009"/>
    </source>
</evidence>
<sequence>MFRFIHSSDLHLGKPFGRYPEDVRVRLRQARMASLEVLAERARASGAGHVLLAGDTFDQMTPAPKVIRDALNATGAASDITWLVLPGNHDHANATELWRTFTKDAPPNVTALLTPEPVALSEDVTLLPAPPTERHPGRDLTEWFNDAATGEALRIGLAHGSIRGFSSEDGGASVLSADRAREAGLAYLGLGDWHGQLKISETTWYSGAPEADSFKHDAAATALLVELDGQGVRVTPQPTAALNWRALEIDLTGEETEISLPQDARSDTLMSLTVTGHAGPTLRRKVEADIAQASPDFLWAEATLDALRLIHDTSDLDQIDRHGALRAAADVLAAEAEDTSRTPEERTTARTALSYLFSYVGED</sequence>
<dbReference type="Proteomes" id="UP000825009">
    <property type="component" value="Chromosome"/>
</dbReference>
<keyword evidence="3" id="KW-1185">Reference proteome</keyword>
<evidence type="ECO:0000313" key="2">
    <source>
        <dbReference type="EMBL" id="QXT38587.1"/>
    </source>
</evidence>
<dbReference type="InterPro" id="IPR004843">
    <property type="entry name" value="Calcineurin-like_PHP"/>
</dbReference>
<dbReference type="PANTHER" id="PTHR30337">
    <property type="entry name" value="COMPONENT OF ATP-DEPENDENT DSDNA EXONUCLEASE"/>
    <property type="match status" value="1"/>
</dbReference>
<organism evidence="2 3">
    <name type="scientific">Gymnodinialimonas ceratoperidinii</name>
    <dbReference type="NCBI Taxonomy" id="2856823"/>
    <lineage>
        <taxon>Bacteria</taxon>
        <taxon>Pseudomonadati</taxon>
        <taxon>Pseudomonadota</taxon>
        <taxon>Alphaproteobacteria</taxon>
        <taxon>Rhodobacterales</taxon>
        <taxon>Paracoccaceae</taxon>
        <taxon>Gymnodinialimonas</taxon>
    </lineage>
</organism>
<dbReference type="InterPro" id="IPR014577">
    <property type="entry name" value="UCP033093_metalloPase"/>
</dbReference>
<evidence type="ECO:0000259" key="1">
    <source>
        <dbReference type="Pfam" id="PF00149"/>
    </source>
</evidence>
<dbReference type="KEGG" id="gce:KYE46_11635"/>
<name>A0A8F6YBW0_9RHOB</name>
<proteinExistence type="predicted"/>
<dbReference type="EMBL" id="CP079194">
    <property type="protein sequence ID" value="QXT38587.1"/>
    <property type="molecule type" value="Genomic_DNA"/>
</dbReference>
<dbReference type="InterPro" id="IPR050535">
    <property type="entry name" value="DNA_Repair-Maintenance_Comp"/>
</dbReference>